<name>A0A9W4P7N3_9EURO</name>
<dbReference type="SUPFAM" id="SSF51735">
    <property type="entry name" value="NAD(P)-binding Rossmann-fold domains"/>
    <property type="match status" value="1"/>
</dbReference>
<dbReference type="Proteomes" id="UP001154252">
    <property type="component" value="Unassembled WGS sequence"/>
</dbReference>
<evidence type="ECO:0008006" key="7">
    <source>
        <dbReference type="Google" id="ProtNLM"/>
    </source>
</evidence>
<dbReference type="InterPro" id="IPR002347">
    <property type="entry name" value="SDR_fam"/>
</dbReference>
<dbReference type="GO" id="GO:0005783">
    <property type="term" value="C:endoplasmic reticulum"/>
    <property type="evidence" value="ECO:0007669"/>
    <property type="project" value="TreeGrafter"/>
</dbReference>
<dbReference type="GO" id="GO:0004806">
    <property type="term" value="F:triacylglycerol lipase activity"/>
    <property type="evidence" value="ECO:0007669"/>
    <property type="project" value="TreeGrafter"/>
</dbReference>
<evidence type="ECO:0000313" key="5">
    <source>
        <dbReference type="EMBL" id="CAG8904090.1"/>
    </source>
</evidence>
<reference evidence="5" key="1">
    <citation type="submission" date="2021-07" db="EMBL/GenBank/DDBJ databases">
        <authorList>
            <person name="Branca A.L. A."/>
        </authorList>
    </citation>
    <scope>NUCLEOTIDE SEQUENCE</scope>
</reference>
<dbReference type="PRINTS" id="PR00080">
    <property type="entry name" value="SDRFAMILY"/>
</dbReference>
<sequence length="308" mass="33776">MASSSKRSILITGCSPGGVGHALALEFHSHGMRVFATARSASSLSTLAEKGIETHELDVTNAESITALRDEIFKRTGGKLDMLFNNAGSMYEAPAIEADPARIRGMFDTNVFGLFDMVSAFTPLLLASTINPATPPVIINTSSVLARVPYPFSAAYNASKAAVASYSDALRIELGPLGIKVVTLFMGEVATNLVSPDNISFDPESIYTVALEGTKERGRNHVRNSMKPEVFAKQVVQAILAKHSGYRKGDFLWKGTNAWLIWFLNFLGWRYMLNNAAEKMIGLDKKEVRKSILDKARKLWTKEKVQEI</sequence>
<dbReference type="OrthoDB" id="2102561at2759"/>
<keyword evidence="6" id="KW-1185">Reference proteome</keyword>
<gene>
    <name evidence="5" type="ORF">PEGY_LOCUS7729</name>
</gene>
<evidence type="ECO:0000256" key="3">
    <source>
        <dbReference type="ARBA" id="ARBA00023002"/>
    </source>
</evidence>
<comment type="similarity">
    <text evidence="1 4">Belongs to the short-chain dehydrogenases/reductases (SDR) family.</text>
</comment>
<dbReference type="Pfam" id="PF00106">
    <property type="entry name" value="adh_short"/>
    <property type="match status" value="1"/>
</dbReference>
<dbReference type="EMBL" id="CAJVRC010000882">
    <property type="protein sequence ID" value="CAG8904090.1"/>
    <property type="molecule type" value="Genomic_DNA"/>
</dbReference>
<accession>A0A9W4P7N3</accession>
<evidence type="ECO:0000256" key="2">
    <source>
        <dbReference type="ARBA" id="ARBA00022857"/>
    </source>
</evidence>
<dbReference type="GO" id="GO:0005811">
    <property type="term" value="C:lipid droplet"/>
    <property type="evidence" value="ECO:0007669"/>
    <property type="project" value="TreeGrafter"/>
</dbReference>
<dbReference type="GO" id="GO:0006654">
    <property type="term" value="P:phosphatidic acid biosynthetic process"/>
    <property type="evidence" value="ECO:0007669"/>
    <property type="project" value="TreeGrafter"/>
</dbReference>
<organism evidence="5 6">
    <name type="scientific">Penicillium egyptiacum</name>
    <dbReference type="NCBI Taxonomy" id="1303716"/>
    <lineage>
        <taxon>Eukaryota</taxon>
        <taxon>Fungi</taxon>
        <taxon>Dikarya</taxon>
        <taxon>Ascomycota</taxon>
        <taxon>Pezizomycotina</taxon>
        <taxon>Eurotiomycetes</taxon>
        <taxon>Eurotiomycetidae</taxon>
        <taxon>Eurotiales</taxon>
        <taxon>Aspergillaceae</taxon>
        <taxon>Penicillium</taxon>
    </lineage>
</organism>
<dbReference type="InterPro" id="IPR020904">
    <property type="entry name" value="Sc_DH/Rdtase_CS"/>
</dbReference>
<dbReference type="AlphaFoldDB" id="A0A9W4P7N3"/>
<dbReference type="PANTHER" id="PTHR44169:SF6">
    <property type="entry name" value="NADPH-DEPENDENT 1-ACYLDIHYDROXYACETONE PHOSPHATE REDUCTASE"/>
    <property type="match status" value="1"/>
</dbReference>
<protein>
    <recommendedName>
        <fullName evidence="7">NADPH-dependent 1-acyldihydroxyacetone phosphate reductase</fullName>
    </recommendedName>
</protein>
<dbReference type="PANTHER" id="PTHR44169">
    <property type="entry name" value="NADPH-DEPENDENT 1-ACYLDIHYDROXYACETONE PHOSPHATE REDUCTASE"/>
    <property type="match status" value="1"/>
</dbReference>
<evidence type="ECO:0000256" key="1">
    <source>
        <dbReference type="ARBA" id="ARBA00006484"/>
    </source>
</evidence>
<proteinExistence type="inferred from homology"/>
<dbReference type="GO" id="GO:0019433">
    <property type="term" value="P:triglyceride catabolic process"/>
    <property type="evidence" value="ECO:0007669"/>
    <property type="project" value="TreeGrafter"/>
</dbReference>
<dbReference type="Gene3D" id="3.40.50.720">
    <property type="entry name" value="NAD(P)-binding Rossmann-like Domain"/>
    <property type="match status" value="1"/>
</dbReference>
<evidence type="ECO:0000313" key="6">
    <source>
        <dbReference type="Proteomes" id="UP001154252"/>
    </source>
</evidence>
<evidence type="ECO:0000256" key="4">
    <source>
        <dbReference type="RuleBase" id="RU000363"/>
    </source>
</evidence>
<dbReference type="InterPro" id="IPR036291">
    <property type="entry name" value="NAD(P)-bd_dom_sf"/>
</dbReference>
<keyword evidence="2" id="KW-0521">NADP</keyword>
<keyword evidence="3" id="KW-0560">Oxidoreductase</keyword>
<dbReference type="PRINTS" id="PR00081">
    <property type="entry name" value="GDHRDH"/>
</dbReference>
<dbReference type="PROSITE" id="PS00061">
    <property type="entry name" value="ADH_SHORT"/>
    <property type="match status" value="1"/>
</dbReference>
<comment type="caution">
    <text evidence="5">The sequence shown here is derived from an EMBL/GenBank/DDBJ whole genome shotgun (WGS) entry which is preliminary data.</text>
</comment>
<dbReference type="GO" id="GO:0000140">
    <property type="term" value="F:acylglycerone-phosphate reductase (NADP+) activity"/>
    <property type="evidence" value="ECO:0007669"/>
    <property type="project" value="TreeGrafter"/>
</dbReference>